<gene>
    <name evidence="2" type="ORF">H2204_004406</name>
</gene>
<sequence>MSAITITPKRLAQVQGSIRKLLADFPKPISTEEDKQRFLSVYHPDVQWSDHAFLVTRVGHEAILGLHKAWNHCNQPFRVDEKAIVPTPSGAVLEQIWTGRCANDIVRPSGEMAVKATGKQYVCHVCMIVEIDEDGLVTKIDEYYNRQWDDGVAQKDYVVIKGASLKSG</sequence>
<dbReference type="Gene3D" id="3.10.450.50">
    <property type="match status" value="1"/>
</dbReference>
<name>A0AA39D0X1_9EURO</name>
<dbReference type="Pfam" id="PF12680">
    <property type="entry name" value="SnoaL_2"/>
    <property type="match status" value="1"/>
</dbReference>
<keyword evidence="3" id="KW-1185">Reference proteome</keyword>
<dbReference type="AlphaFoldDB" id="A0AA39D0X1"/>
<dbReference type="EMBL" id="JAPDRN010000022">
    <property type="protein sequence ID" value="KAJ9638095.1"/>
    <property type="molecule type" value="Genomic_DNA"/>
</dbReference>
<evidence type="ECO:0000313" key="3">
    <source>
        <dbReference type="Proteomes" id="UP001172681"/>
    </source>
</evidence>
<dbReference type="InterPro" id="IPR037401">
    <property type="entry name" value="SnoaL-like"/>
</dbReference>
<accession>A0AA39D0X1</accession>
<reference evidence="2" key="1">
    <citation type="submission" date="2022-10" db="EMBL/GenBank/DDBJ databases">
        <title>Culturing micro-colonial fungi from biological soil crusts in the Mojave desert and describing Neophaeococcomyces mojavensis, and introducing the new genera and species Taxawa tesnikishii.</title>
        <authorList>
            <person name="Kurbessoian T."/>
            <person name="Stajich J.E."/>
        </authorList>
    </citation>
    <scope>NUCLEOTIDE SEQUENCE</scope>
    <source>
        <strain evidence="2">TK_35</strain>
    </source>
</reference>
<evidence type="ECO:0000259" key="1">
    <source>
        <dbReference type="Pfam" id="PF12680"/>
    </source>
</evidence>
<dbReference type="Proteomes" id="UP001172681">
    <property type="component" value="Unassembled WGS sequence"/>
</dbReference>
<protein>
    <recommendedName>
        <fullName evidence="1">SnoaL-like domain-containing protein</fullName>
    </recommendedName>
</protein>
<dbReference type="SUPFAM" id="SSF54427">
    <property type="entry name" value="NTF2-like"/>
    <property type="match status" value="1"/>
</dbReference>
<evidence type="ECO:0000313" key="2">
    <source>
        <dbReference type="EMBL" id="KAJ9638095.1"/>
    </source>
</evidence>
<comment type="caution">
    <text evidence="2">The sequence shown here is derived from an EMBL/GenBank/DDBJ whole genome shotgun (WGS) entry which is preliminary data.</text>
</comment>
<dbReference type="InterPro" id="IPR032710">
    <property type="entry name" value="NTF2-like_dom_sf"/>
</dbReference>
<organism evidence="2 3">
    <name type="scientific">Knufia peltigerae</name>
    <dbReference type="NCBI Taxonomy" id="1002370"/>
    <lineage>
        <taxon>Eukaryota</taxon>
        <taxon>Fungi</taxon>
        <taxon>Dikarya</taxon>
        <taxon>Ascomycota</taxon>
        <taxon>Pezizomycotina</taxon>
        <taxon>Eurotiomycetes</taxon>
        <taxon>Chaetothyriomycetidae</taxon>
        <taxon>Chaetothyriales</taxon>
        <taxon>Trichomeriaceae</taxon>
        <taxon>Knufia</taxon>
    </lineage>
</organism>
<feature type="domain" description="SnoaL-like" evidence="1">
    <location>
        <begin position="32"/>
        <end position="139"/>
    </location>
</feature>
<proteinExistence type="predicted"/>